<evidence type="ECO:0000313" key="2">
    <source>
        <dbReference type="Proteomes" id="UP000266723"/>
    </source>
</evidence>
<dbReference type="SUPFAM" id="SSF46785">
    <property type="entry name" value="Winged helix' DNA-binding domain"/>
    <property type="match status" value="1"/>
</dbReference>
<reference evidence="1 2" key="1">
    <citation type="journal article" date="2020" name="BMC Genomics">
        <title>Intraspecific diversification of the crop wild relative Brassica cretica Lam. using demographic model selection.</title>
        <authorList>
            <person name="Kioukis A."/>
            <person name="Michalopoulou V.A."/>
            <person name="Briers L."/>
            <person name="Pirintsos S."/>
            <person name="Studholme D.J."/>
            <person name="Pavlidis P."/>
            <person name="Sarris P.F."/>
        </authorList>
    </citation>
    <scope>NUCLEOTIDE SEQUENCE [LARGE SCALE GENOMIC DNA]</scope>
    <source>
        <strain evidence="2">cv. PFS-1207/04</strain>
    </source>
</reference>
<evidence type="ECO:0000313" key="1">
    <source>
        <dbReference type="EMBL" id="KAF3593494.1"/>
    </source>
</evidence>
<protein>
    <submittedName>
        <fullName evidence="1">Uncharacterized protein</fullName>
    </submittedName>
</protein>
<proteinExistence type="predicted"/>
<name>A0ABQ7E944_BRACR</name>
<accession>A0ABQ7E944</accession>
<organism evidence="1 2">
    <name type="scientific">Brassica cretica</name>
    <name type="common">Mustard</name>
    <dbReference type="NCBI Taxonomy" id="69181"/>
    <lineage>
        <taxon>Eukaryota</taxon>
        <taxon>Viridiplantae</taxon>
        <taxon>Streptophyta</taxon>
        <taxon>Embryophyta</taxon>
        <taxon>Tracheophyta</taxon>
        <taxon>Spermatophyta</taxon>
        <taxon>Magnoliopsida</taxon>
        <taxon>eudicotyledons</taxon>
        <taxon>Gunneridae</taxon>
        <taxon>Pentapetalae</taxon>
        <taxon>rosids</taxon>
        <taxon>malvids</taxon>
        <taxon>Brassicales</taxon>
        <taxon>Brassicaceae</taxon>
        <taxon>Brassiceae</taxon>
        <taxon>Brassica</taxon>
    </lineage>
</organism>
<dbReference type="Proteomes" id="UP000266723">
    <property type="component" value="Unassembled WGS sequence"/>
</dbReference>
<keyword evidence="2" id="KW-1185">Reference proteome</keyword>
<sequence>MEESKRNLLDEEAKASLDIWRYVFGFADMAAAKCAIDLKIPEAIENHPSQQ</sequence>
<dbReference type="InterPro" id="IPR036390">
    <property type="entry name" value="WH_DNA-bd_sf"/>
</dbReference>
<dbReference type="Gene3D" id="1.10.10.10">
    <property type="entry name" value="Winged helix-like DNA-binding domain superfamily/Winged helix DNA-binding domain"/>
    <property type="match status" value="1"/>
</dbReference>
<gene>
    <name evidence="1" type="ORF">DY000_02027926</name>
</gene>
<dbReference type="EMBL" id="QGKV02000299">
    <property type="protein sequence ID" value="KAF3593494.1"/>
    <property type="molecule type" value="Genomic_DNA"/>
</dbReference>
<dbReference type="InterPro" id="IPR036388">
    <property type="entry name" value="WH-like_DNA-bd_sf"/>
</dbReference>
<comment type="caution">
    <text evidence="1">The sequence shown here is derived from an EMBL/GenBank/DDBJ whole genome shotgun (WGS) entry which is preliminary data.</text>
</comment>